<dbReference type="Proteomes" id="UP000257109">
    <property type="component" value="Unassembled WGS sequence"/>
</dbReference>
<dbReference type="OrthoDB" id="542221at2759"/>
<reference evidence="2" key="1">
    <citation type="submission" date="2018-05" db="EMBL/GenBank/DDBJ databases">
        <title>Draft genome of Mucuna pruriens seed.</title>
        <authorList>
            <person name="Nnadi N.E."/>
            <person name="Vos R."/>
            <person name="Hasami M.H."/>
            <person name="Devisetty U.K."/>
            <person name="Aguiy J.C."/>
        </authorList>
    </citation>
    <scope>NUCLEOTIDE SEQUENCE [LARGE SCALE GENOMIC DNA]</scope>
    <source>
        <strain evidence="2">JCA_2017</strain>
    </source>
</reference>
<dbReference type="AlphaFoldDB" id="A0A371G638"/>
<organism evidence="2 3">
    <name type="scientific">Mucuna pruriens</name>
    <name type="common">Velvet bean</name>
    <name type="synonym">Dolichos pruriens</name>
    <dbReference type="NCBI Taxonomy" id="157652"/>
    <lineage>
        <taxon>Eukaryota</taxon>
        <taxon>Viridiplantae</taxon>
        <taxon>Streptophyta</taxon>
        <taxon>Embryophyta</taxon>
        <taxon>Tracheophyta</taxon>
        <taxon>Spermatophyta</taxon>
        <taxon>Magnoliopsida</taxon>
        <taxon>eudicotyledons</taxon>
        <taxon>Gunneridae</taxon>
        <taxon>Pentapetalae</taxon>
        <taxon>rosids</taxon>
        <taxon>fabids</taxon>
        <taxon>Fabales</taxon>
        <taxon>Fabaceae</taxon>
        <taxon>Papilionoideae</taxon>
        <taxon>50 kb inversion clade</taxon>
        <taxon>NPAAA clade</taxon>
        <taxon>indigoferoid/millettioid clade</taxon>
        <taxon>Phaseoleae</taxon>
        <taxon>Mucuna</taxon>
    </lineage>
</organism>
<dbReference type="InterPro" id="IPR053134">
    <property type="entry name" value="RNA-dir_DNA_polymerase"/>
</dbReference>
<feature type="non-terminal residue" evidence="2">
    <location>
        <position position="1"/>
    </location>
</feature>
<dbReference type="SUPFAM" id="SSF56672">
    <property type="entry name" value="DNA/RNA polymerases"/>
    <property type="match status" value="1"/>
</dbReference>
<dbReference type="Pfam" id="PF00078">
    <property type="entry name" value="RVT_1"/>
    <property type="match status" value="1"/>
</dbReference>
<feature type="domain" description="Reverse transcriptase" evidence="1">
    <location>
        <begin position="70"/>
        <end position="206"/>
    </location>
</feature>
<dbReference type="PANTHER" id="PTHR24559">
    <property type="entry name" value="TRANSPOSON TY3-I GAG-POL POLYPROTEIN"/>
    <property type="match status" value="1"/>
</dbReference>
<dbReference type="InterPro" id="IPR000477">
    <property type="entry name" value="RT_dom"/>
</dbReference>
<dbReference type="CDD" id="cd01647">
    <property type="entry name" value="RT_LTR"/>
    <property type="match status" value="1"/>
</dbReference>
<evidence type="ECO:0000259" key="1">
    <source>
        <dbReference type="Pfam" id="PF00078"/>
    </source>
</evidence>
<dbReference type="Gene3D" id="3.30.70.270">
    <property type="match status" value="1"/>
</dbReference>
<dbReference type="Gene3D" id="3.10.10.10">
    <property type="entry name" value="HIV Type 1 Reverse Transcriptase, subunit A, domain 1"/>
    <property type="match status" value="1"/>
</dbReference>
<dbReference type="InterPro" id="IPR043502">
    <property type="entry name" value="DNA/RNA_pol_sf"/>
</dbReference>
<evidence type="ECO:0000313" key="3">
    <source>
        <dbReference type="Proteomes" id="UP000257109"/>
    </source>
</evidence>
<dbReference type="InterPro" id="IPR043128">
    <property type="entry name" value="Rev_trsase/Diguanyl_cyclase"/>
</dbReference>
<protein>
    <recommendedName>
        <fullName evidence="1">Reverse transcriptase domain-containing protein</fullName>
    </recommendedName>
</protein>
<sequence>MPEIDPGFMCHRLSINPSVKPVAPKKRKQGEEKRRAIKEEVGKLLAASFVREVQYPTWLANVVMVKKANDLNKACPKDPYPLPSIDRLVDGVSGYALLSFMDAYSGYNQIRMHPSDEENTTFITEEGAFCYKVMPFGLKNARATYQQLMDRVFQGSLGVDIEVYVDDMVVKSEKADEHCEVLERLRLNPEKCSFGVQAGKFLGFILTERGIEANPNNCQAIISMRSP</sequence>
<dbReference type="EMBL" id="QJKJ01006639">
    <property type="protein sequence ID" value="RDX86016.1"/>
    <property type="molecule type" value="Genomic_DNA"/>
</dbReference>
<proteinExistence type="predicted"/>
<name>A0A371G638_MUCPR</name>
<keyword evidence="3" id="KW-1185">Reference proteome</keyword>
<accession>A0A371G638</accession>
<comment type="caution">
    <text evidence="2">The sequence shown here is derived from an EMBL/GenBank/DDBJ whole genome shotgun (WGS) entry which is preliminary data.</text>
</comment>
<gene>
    <name evidence="2" type="ORF">CR513_32692</name>
</gene>
<evidence type="ECO:0000313" key="2">
    <source>
        <dbReference type="EMBL" id="RDX86016.1"/>
    </source>
</evidence>
<dbReference type="PANTHER" id="PTHR24559:SF430">
    <property type="entry name" value="RNA-DIRECTED DNA POLYMERASE"/>
    <property type="match status" value="1"/>
</dbReference>